<dbReference type="Pfam" id="PF08386">
    <property type="entry name" value="Abhydrolase_4"/>
    <property type="match status" value="1"/>
</dbReference>
<dbReference type="InterPro" id="IPR013595">
    <property type="entry name" value="Pept_S33_TAP-like_C"/>
</dbReference>
<evidence type="ECO:0000256" key="5">
    <source>
        <dbReference type="SAM" id="SignalP"/>
    </source>
</evidence>
<comment type="similarity">
    <text evidence="1">Belongs to the peptidase S33 family.</text>
</comment>
<keyword evidence="3 7" id="KW-0378">Hydrolase</keyword>
<accession>A0ABV3JWD7</accession>
<feature type="region of interest" description="Disordered" evidence="4">
    <location>
        <begin position="22"/>
        <end position="59"/>
    </location>
</feature>
<evidence type="ECO:0000256" key="4">
    <source>
        <dbReference type="SAM" id="MobiDB-lite"/>
    </source>
</evidence>
<gene>
    <name evidence="7" type="ORF">AB0L16_05620</name>
</gene>
<proteinExistence type="inferred from homology"/>
<feature type="signal peptide" evidence="5">
    <location>
        <begin position="1"/>
        <end position="29"/>
    </location>
</feature>
<evidence type="ECO:0000256" key="2">
    <source>
        <dbReference type="ARBA" id="ARBA00022729"/>
    </source>
</evidence>
<dbReference type="Proteomes" id="UP001552594">
    <property type="component" value="Unassembled WGS sequence"/>
</dbReference>
<feature type="chain" id="PRO_5046829358" evidence="5">
    <location>
        <begin position="30"/>
        <end position="501"/>
    </location>
</feature>
<dbReference type="GO" id="GO:0016787">
    <property type="term" value="F:hydrolase activity"/>
    <property type="evidence" value="ECO:0007669"/>
    <property type="project" value="UniProtKB-KW"/>
</dbReference>
<keyword evidence="8" id="KW-1185">Reference proteome</keyword>
<evidence type="ECO:0000313" key="7">
    <source>
        <dbReference type="EMBL" id="MEV5505945.1"/>
    </source>
</evidence>
<comment type="caution">
    <text evidence="7">The sequence shown here is derived from an EMBL/GenBank/DDBJ whole genome shotgun (WGS) entry which is preliminary data.</text>
</comment>
<feature type="domain" description="Peptidase S33 tripeptidyl aminopeptidase-like C-terminal" evidence="6">
    <location>
        <begin position="396"/>
        <end position="499"/>
    </location>
</feature>
<dbReference type="SUPFAM" id="SSF53474">
    <property type="entry name" value="alpha/beta-Hydrolases"/>
    <property type="match status" value="1"/>
</dbReference>
<dbReference type="PANTHER" id="PTHR43248">
    <property type="entry name" value="2-SUCCINYL-6-HYDROXY-2,4-CYCLOHEXADIENE-1-CARBOXYLATE SYNTHASE"/>
    <property type="match status" value="1"/>
</dbReference>
<organism evidence="7 8">
    <name type="scientific">Streptomyces orinoci</name>
    <name type="common">Streptoverticillium orinoci</name>
    <dbReference type="NCBI Taxonomy" id="67339"/>
    <lineage>
        <taxon>Bacteria</taxon>
        <taxon>Bacillati</taxon>
        <taxon>Actinomycetota</taxon>
        <taxon>Actinomycetes</taxon>
        <taxon>Kitasatosporales</taxon>
        <taxon>Streptomycetaceae</taxon>
        <taxon>Streptomyces</taxon>
    </lineage>
</organism>
<evidence type="ECO:0000256" key="3">
    <source>
        <dbReference type="ARBA" id="ARBA00022801"/>
    </source>
</evidence>
<dbReference type="RefSeq" id="WP_109283128.1">
    <property type="nucleotide sequence ID" value="NZ_JBFAUK010000003.1"/>
</dbReference>
<dbReference type="PANTHER" id="PTHR43248:SF29">
    <property type="entry name" value="TRIPEPTIDYL AMINOPEPTIDASE"/>
    <property type="match status" value="1"/>
</dbReference>
<keyword evidence="2 5" id="KW-0732">Signal</keyword>
<evidence type="ECO:0000256" key="1">
    <source>
        <dbReference type="ARBA" id="ARBA00010088"/>
    </source>
</evidence>
<dbReference type="EMBL" id="JBFAUK010000003">
    <property type="protein sequence ID" value="MEV5505945.1"/>
    <property type="molecule type" value="Genomic_DNA"/>
</dbReference>
<evidence type="ECO:0000259" key="6">
    <source>
        <dbReference type="Pfam" id="PF08386"/>
    </source>
</evidence>
<sequence>MRPTRSLSALALTLILTAAGCGGSTPASPDRTDDDRPPAIGWKPCGAPTAAQGGGRAPGADWECGTLRAPLDYTKPHGDTIGIALIRAKATDRAHRIGSLIFNFGGPGGSGVAALPQFAPGYRALRARYDLVSFDPRGVGESAGVRCLDDKALDEAAQTDNTPENDTELHRTQQQNAAYAAACAHNSGRLLGQVDTTSAARDMDRLRQALGDDKLHYFGISYGTELGGVYAHLFPRRVGRAVLDAVVDPTQDPLQGTLGQTKGFQLALDDYLKDCPGQCPRQTEITALLDRLHQDPLPTEQQGRVLTRDEAVNGIAAALYSKDTWRYLSLGLREAMSKGTGSVLLSLSDSLAGREPDGHYSNLQAANRAISCVDAQQRYSAGQVRAQLPAFRAASAVFGESAAWSLLDCTGWPVPGKWRTPQVSAPGAAPILVIGNTGDPATPYEGAGRMARQLGKDVGVLVTYRGEGHGAYNSGNPCMTALVNSYLLNGTPPRPGTTCAP</sequence>
<dbReference type="PROSITE" id="PS51257">
    <property type="entry name" value="PROKAR_LIPOPROTEIN"/>
    <property type="match status" value="1"/>
</dbReference>
<dbReference type="Gene3D" id="3.40.50.1820">
    <property type="entry name" value="alpha/beta hydrolase"/>
    <property type="match status" value="1"/>
</dbReference>
<reference evidence="7 8" key="1">
    <citation type="submission" date="2024-06" db="EMBL/GenBank/DDBJ databases">
        <title>The Natural Products Discovery Center: Release of the First 8490 Sequenced Strains for Exploring Actinobacteria Biosynthetic Diversity.</title>
        <authorList>
            <person name="Kalkreuter E."/>
            <person name="Kautsar S.A."/>
            <person name="Yang D."/>
            <person name="Bader C.D."/>
            <person name="Teijaro C.N."/>
            <person name="Fluegel L."/>
            <person name="Davis C.M."/>
            <person name="Simpson J.R."/>
            <person name="Lauterbach L."/>
            <person name="Steele A.D."/>
            <person name="Gui C."/>
            <person name="Meng S."/>
            <person name="Li G."/>
            <person name="Viehrig K."/>
            <person name="Ye F."/>
            <person name="Su P."/>
            <person name="Kiefer A.F."/>
            <person name="Nichols A."/>
            <person name="Cepeda A.J."/>
            <person name="Yan W."/>
            <person name="Fan B."/>
            <person name="Jiang Y."/>
            <person name="Adhikari A."/>
            <person name="Zheng C.-J."/>
            <person name="Schuster L."/>
            <person name="Cowan T.M."/>
            <person name="Smanski M.J."/>
            <person name="Chevrette M.G."/>
            <person name="De Carvalho L.P.S."/>
            <person name="Shen B."/>
        </authorList>
    </citation>
    <scope>NUCLEOTIDE SEQUENCE [LARGE SCALE GENOMIC DNA]</scope>
    <source>
        <strain evidence="7 8">NPDC052347</strain>
    </source>
</reference>
<dbReference type="InterPro" id="IPR051601">
    <property type="entry name" value="Serine_prot/Carboxylest_S33"/>
</dbReference>
<name>A0ABV3JWD7_STRON</name>
<dbReference type="InterPro" id="IPR029058">
    <property type="entry name" value="AB_hydrolase_fold"/>
</dbReference>
<protein>
    <submittedName>
        <fullName evidence="7">Alpha/beta hydrolase</fullName>
    </submittedName>
</protein>
<evidence type="ECO:0000313" key="8">
    <source>
        <dbReference type="Proteomes" id="UP001552594"/>
    </source>
</evidence>